<dbReference type="RefSeq" id="WP_120166549.1">
    <property type="nucleotide sequence ID" value="NZ_MCIB01000001.1"/>
</dbReference>
<reference evidence="6 7" key="1">
    <citation type="submission" date="2016-08" db="EMBL/GenBank/DDBJ databases">
        <title>Novel Firmicutes and Novel Genomes.</title>
        <authorList>
            <person name="Poppleton D.I."/>
            <person name="Gribaldo S."/>
        </authorList>
    </citation>
    <scope>NUCLEOTIDE SEQUENCE [LARGE SCALE GENOMIC DNA]</scope>
    <source>
        <strain evidence="6 7">CTT3</strain>
    </source>
</reference>
<evidence type="ECO:0000256" key="5">
    <source>
        <dbReference type="HAMAP-Rule" id="MF_01804"/>
    </source>
</evidence>
<dbReference type="EMBL" id="MCIB01000001">
    <property type="protein sequence ID" value="RKD34543.1"/>
    <property type="molecule type" value="Genomic_DNA"/>
</dbReference>
<keyword evidence="3 5" id="KW-0159">Chromosome partition</keyword>
<dbReference type="PANTHER" id="PTHR34298:SF2">
    <property type="entry name" value="SEGREGATION AND CONDENSATION PROTEIN B"/>
    <property type="match status" value="1"/>
</dbReference>
<evidence type="ECO:0000313" key="7">
    <source>
        <dbReference type="Proteomes" id="UP000284177"/>
    </source>
</evidence>
<dbReference type="PANTHER" id="PTHR34298">
    <property type="entry name" value="SEGREGATION AND CONDENSATION PROTEIN B"/>
    <property type="match status" value="1"/>
</dbReference>
<dbReference type="SUPFAM" id="SSF46785">
    <property type="entry name" value="Winged helix' DNA-binding domain"/>
    <property type="match status" value="2"/>
</dbReference>
<dbReference type="Pfam" id="PF04079">
    <property type="entry name" value="SMC_ScpB"/>
    <property type="match status" value="1"/>
</dbReference>
<evidence type="ECO:0000256" key="3">
    <source>
        <dbReference type="ARBA" id="ARBA00022829"/>
    </source>
</evidence>
<name>A0A419TAQ0_9FIRM</name>
<comment type="caution">
    <text evidence="6">The sequence shown here is derived from an EMBL/GenBank/DDBJ whole genome shotgun (WGS) entry which is preliminary data.</text>
</comment>
<evidence type="ECO:0000256" key="2">
    <source>
        <dbReference type="ARBA" id="ARBA00022618"/>
    </source>
</evidence>
<dbReference type="AlphaFoldDB" id="A0A419TAQ0"/>
<dbReference type="OrthoDB" id="9806226at2"/>
<proteinExistence type="inferred from homology"/>
<organism evidence="6 7">
    <name type="scientific">Thermohalobacter berrensis</name>
    <dbReference type="NCBI Taxonomy" id="99594"/>
    <lineage>
        <taxon>Bacteria</taxon>
        <taxon>Bacillati</taxon>
        <taxon>Bacillota</taxon>
        <taxon>Tissierellia</taxon>
        <taxon>Tissierellales</taxon>
        <taxon>Thermohalobacteraceae</taxon>
        <taxon>Thermohalobacter</taxon>
    </lineage>
</organism>
<keyword evidence="4 5" id="KW-0131">Cell cycle</keyword>
<comment type="subunit">
    <text evidence="5">Homodimer. Homodimerization may be required to stabilize the binding of ScpA to the Smc head domains. Component of a cohesin-like complex composed of ScpA, ScpB and the Smc homodimer, in which ScpA and ScpB bind to the head domain of Smc. The presence of the three proteins is required for the association of the complex with DNA.</text>
</comment>
<dbReference type="HAMAP" id="MF_01804">
    <property type="entry name" value="ScpB"/>
    <property type="match status" value="1"/>
</dbReference>
<comment type="similarity">
    <text evidence="5">Belongs to the ScpB family.</text>
</comment>
<dbReference type="GO" id="GO:0051304">
    <property type="term" value="P:chromosome separation"/>
    <property type="evidence" value="ECO:0007669"/>
    <property type="project" value="InterPro"/>
</dbReference>
<dbReference type="GO" id="GO:0006260">
    <property type="term" value="P:DNA replication"/>
    <property type="evidence" value="ECO:0007669"/>
    <property type="project" value="UniProtKB-UniRule"/>
</dbReference>
<accession>A0A419TAQ0</accession>
<dbReference type="InterPro" id="IPR005234">
    <property type="entry name" value="ScpB_csome_segregation"/>
</dbReference>
<dbReference type="InterPro" id="IPR036390">
    <property type="entry name" value="WH_DNA-bd_sf"/>
</dbReference>
<evidence type="ECO:0000256" key="4">
    <source>
        <dbReference type="ARBA" id="ARBA00023306"/>
    </source>
</evidence>
<sequence>MDKREIKSIIEALLFTWGDPLSLEDIASIIEIDKNKVKEIIDSMIDEFNYQRRGIQIIQMNNKYQLSTRPEHYDWIKKLCSPKKNKSLSNAALETLSIIAYKQPITKAEIESIRGVKCDKALSTIIEKNLVKEVGRLEKTGRPILYGTTDEFLKYFGLKSLNDLPQIDKLSDHENNTA</sequence>
<evidence type="ECO:0000256" key="1">
    <source>
        <dbReference type="ARBA" id="ARBA00022490"/>
    </source>
</evidence>
<keyword evidence="2 5" id="KW-0132">Cell division</keyword>
<evidence type="ECO:0000313" key="6">
    <source>
        <dbReference type="EMBL" id="RKD34543.1"/>
    </source>
</evidence>
<keyword evidence="1 5" id="KW-0963">Cytoplasm</keyword>
<dbReference type="InterPro" id="IPR036388">
    <property type="entry name" value="WH-like_DNA-bd_sf"/>
</dbReference>
<protein>
    <recommendedName>
        <fullName evidence="5">Segregation and condensation protein B</fullName>
    </recommendedName>
</protein>
<keyword evidence="7" id="KW-1185">Reference proteome</keyword>
<dbReference type="PIRSF" id="PIRSF019345">
    <property type="entry name" value="ScpB"/>
    <property type="match status" value="1"/>
</dbReference>
<comment type="function">
    <text evidence="5">Participates in chromosomal partition during cell division. May act via the formation of a condensin-like complex containing Smc and ScpA that pull DNA away from mid-cell into both cell halves.</text>
</comment>
<gene>
    <name evidence="5" type="primary">scpB</name>
    <name evidence="6" type="ORF">BET03_01565</name>
</gene>
<dbReference type="NCBIfam" id="TIGR00281">
    <property type="entry name" value="SMC-Scp complex subunit ScpB"/>
    <property type="match status" value="1"/>
</dbReference>
<comment type="subcellular location">
    <subcellularLocation>
        <location evidence="5">Cytoplasm</location>
    </subcellularLocation>
    <text evidence="5">Associated with two foci at the outer edges of the nucleoid region in young cells, and at four foci within both cell halves in older cells.</text>
</comment>
<dbReference type="Gene3D" id="1.10.10.10">
    <property type="entry name" value="Winged helix-like DNA-binding domain superfamily/Winged helix DNA-binding domain"/>
    <property type="match status" value="2"/>
</dbReference>
<dbReference type="GO" id="GO:0005737">
    <property type="term" value="C:cytoplasm"/>
    <property type="evidence" value="ECO:0007669"/>
    <property type="project" value="UniProtKB-SubCell"/>
</dbReference>
<dbReference type="Proteomes" id="UP000284177">
    <property type="component" value="Unassembled WGS sequence"/>
</dbReference>
<dbReference type="GO" id="GO:0051301">
    <property type="term" value="P:cell division"/>
    <property type="evidence" value="ECO:0007669"/>
    <property type="project" value="UniProtKB-KW"/>
</dbReference>